<organism evidence="1 2">
    <name type="scientific">Pseudomonas putida</name>
    <name type="common">Arthrobacter siderocapsulatus</name>
    <dbReference type="NCBI Taxonomy" id="303"/>
    <lineage>
        <taxon>Bacteria</taxon>
        <taxon>Pseudomonadati</taxon>
        <taxon>Pseudomonadota</taxon>
        <taxon>Gammaproteobacteria</taxon>
        <taxon>Pseudomonadales</taxon>
        <taxon>Pseudomonadaceae</taxon>
        <taxon>Pseudomonas</taxon>
    </lineage>
</organism>
<dbReference type="AlphaFoldDB" id="A0A7V8J1F5"/>
<accession>A0A7V8J1F5</accession>
<evidence type="ECO:0000313" key="2">
    <source>
        <dbReference type="Proteomes" id="UP000442695"/>
    </source>
</evidence>
<dbReference type="Proteomes" id="UP000442695">
    <property type="component" value="Unassembled WGS sequence"/>
</dbReference>
<protein>
    <submittedName>
        <fullName evidence="1">Uncharacterized protein</fullName>
    </submittedName>
</protein>
<name>A0A7V8J1F5_PSEPU</name>
<dbReference type="EMBL" id="WOWR01000064">
    <property type="protein sequence ID" value="KAF0251297.1"/>
    <property type="molecule type" value="Genomic_DNA"/>
</dbReference>
<reference evidence="1 2" key="1">
    <citation type="submission" date="2019-12" db="EMBL/GenBank/DDBJ databases">
        <authorList>
            <person name="Woiski C."/>
        </authorList>
    </citation>
    <scope>NUCLEOTIDE SEQUENCE [LARGE SCALE GENOMIC DNA]</scope>
    <source>
        <strain evidence="1 2">BOE100</strain>
    </source>
</reference>
<sequence length="59" mass="6599">MTNTQRLISEFSACQKHGVNCRFAVGKYTGNGPSVVAALRRRGYTVTKLRNAYYELTKA</sequence>
<dbReference type="RefSeq" id="WP_156859818.1">
    <property type="nucleotide sequence ID" value="NZ_WOWR01000064.1"/>
</dbReference>
<proteinExistence type="predicted"/>
<gene>
    <name evidence="1" type="ORF">GN299_29445</name>
</gene>
<comment type="caution">
    <text evidence="1">The sequence shown here is derived from an EMBL/GenBank/DDBJ whole genome shotgun (WGS) entry which is preliminary data.</text>
</comment>
<evidence type="ECO:0000313" key="1">
    <source>
        <dbReference type="EMBL" id="KAF0251297.1"/>
    </source>
</evidence>